<feature type="compositionally biased region" description="Low complexity" evidence="1">
    <location>
        <begin position="410"/>
        <end position="448"/>
    </location>
</feature>
<feature type="compositionally biased region" description="Basic and acidic residues" evidence="1">
    <location>
        <begin position="13"/>
        <end position="29"/>
    </location>
</feature>
<dbReference type="InterPro" id="IPR024391">
    <property type="entry name" value="LDB19_N"/>
</dbReference>
<evidence type="ECO:0000313" key="4">
    <source>
        <dbReference type="Proteomes" id="UP001377567"/>
    </source>
</evidence>
<accession>A0AAV5RY72</accession>
<feature type="compositionally biased region" description="Polar residues" evidence="1">
    <location>
        <begin position="644"/>
        <end position="658"/>
    </location>
</feature>
<feature type="region of interest" description="Disordered" evidence="1">
    <location>
        <begin position="472"/>
        <end position="492"/>
    </location>
</feature>
<feature type="region of interest" description="Disordered" evidence="1">
    <location>
        <begin position="1"/>
        <end position="30"/>
    </location>
</feature>
<keyword evidence="4" id="KW-1185">Reference proteome</keyword>
<feature type="compositionally biased region" description="Polar residues" evidence="1">
    <location>
        <begin position="103"/>
        <end position="117"/>
    </location>
</feature>
<protein>
    <submittedName>
        <fullName evidence="3">Ldb19 protein</fullName>
    </submittedName>
</protein>
<dbReference type="Pfam" id="PF13002">
    <property type="entry name" value="LDB19"/>
    <property type="match status" value="1"/>
</dbReference>
<dbReference type="Proteomes" id="UP001377567">
    <property type="component" value="Unassembled WGS sequence"/>
</dbReference>
<gene>
    <name evidence="3" type="ORF">DAKH74_028140</name>
</gene>
<evidence type="ECO:0000313" key="3">
    <source>
        <dbReference type="EMBL" id="GMM56198.1"/>
    </source>
</evidence>
<feature type="compositionally biased region" description="Basic and acidic residues" evidence="1">
    <location>
        <begin position="480"/>
        <end position="491"/>
    </location>
</feature>
<organism evidence="3 4">
    <name type="scientific">Maudiozyma humilis</name>
    <name type="common">Sour dough yeast</name>
    <name type="synonym">Kazachstania humilis</name>
    <dbReference type="NCBI Taxonomy" id="51915"/>
    <lineage>
        <taxon>Eukaryota</taxon>
        <taxon>Fungi</taxon>
        <taxon>Dikarya</taxon>
        <taxon>Ascomycota</taxon>
        <taxon>Saccharomycotina</taxon>
        <taxon>Saccharomycetes</taxon>
        <taxon>Saccharomycetales</taxon>
        <taxon>Saccharomycetaceae</taxon>
        <taxon>Maudiozyma</taxon>
    </lineage>
</organism>
<feature type="domain" description="LDB19 N-terminal" evidence="2">
    <location>
        <begin position="127"/>
        <end position="312"/>
    </location>
</feature>
<feature type="region of interest" description="Disordered" evidence="1">
    <location>
        <begin position="76"/>
        <end position="117"/>
    </location>
</feature>
<feature type="region of interest" description="Disordered" evidence="1">
    <location>
        <begin position="637"/>
        <end position="666"/>
    </location>
</feature>
<reference evidence="3 4" key="1">
    <citation type="journal article" date="2023" name="Elife">
        <title>Identification of key yeast species and microbe-microbe interactions impacting larval growth of Drosophila in the wild.</title>
        <authorList>
            <person name="Mure A."/>
            <person name="Sugiura Y."/>
            <person name="Maeda R."/>
            <person name="Honda K."/>
            <person name="Sakurai N."/>
            <person name="Takahashi Y."/>
            <person name="Watada M."/>
            <person name="Katoh T."/>
            <person name="Gotoh A."/>
            <person name="Gotoh Y."/>
            <person name="Taniguchi I."/>
            <person name="Nakamura K."/>
            <person name="Hayashi T."/>
            <person name="Katayama T."/>
            <person name="Uemura T."/>
            <person name="Hattori Y."/>
        </authorList>
    </citation>
    <scope>NUCLEOTIDE SEQUENCE [LARGE SCALE GENOMIC DNA]</scope>
    <source>
        <strain evidence="3 4">KH-74</strain>
    </source>
</reference>
<feature type="region of interest" description="Disordered" evidence="1">
    <location>
        <begin position="324"/>
        <end position="457"/>
    </location>
</feature>
<evidence type="ECO:0000259" key="2">
    <source>
        <dbReference type="Pfam" id="PF13002"/>
    </source>
</evidence>
<feature type="compositionally biased region" description="Basic and acidic residues" evidence="1">
    <location>
        <begin position="76"/>
        <end position="86"/>
    </location>
</feature>
<comment type="caution">
    <text evidence="3">The sequence shown here is derived from an EMBL/GenBank/DDBJ whole genome shotgun (WGS) entry which is preliminary data.</text>
</comment>
<name>A0AAV5RY72_MAUHU</name>
<dbReference type="AlphaFoldDB" id="A0AAV5RY72"/>
<dbReference type="EMBL" id="BTGD01000008">
    <property type="protein sequence ID" value="GMM56198.1"/>
    <property type="molecule type" value="Genomic_DNA"/>
</dbReference>
<proteinExistence type="predicted"/>
<feature type="region of interest" description="Disordered" evidence="1">
    <location>
        <begin position="802"/>
        <end position="823"/>
    </location>
</feature>
<sequence>MVFARFTSGGSGKHRDSAKARSGALKKDGGVSAAEQKCPIDLTVRIESPPCVFYGSAEVSSGALLAGLLTLKVRDDNGSSREDSLRAVKSTPTVAPGRGRNANKLSSTLSQNSSTPNTYTHVTIDQVSLRMVQRIHYSAPFVPASADIHGCAKCRTRTTELKKWPVLRKSEQKHIGKHVYPFSYLMPGNLPATASLGASSMSHIEYSLVAIAKYTHPTTGVSGTQRLDMPVQVTRSILRGPDKNSLRVFPPTELTAAAVLPNVIHPKSSFPLELKLDGVSIGDKRWRMRKLAWRIEETTRIRANACTEHEAELKRLEQQVKKREIERQKKGTPLHPVKRYGDVGPQIRTSVSSPENMPVGRRRQVTAGLNDVLNPVSPFTEGPGSQAPVAPSVSRPATAPEQSAAGEAGTANTRATSSAPAATPANPSPAPTTTTTTTTSARRAPARNVDIDEDNDNESVAFIHPSDDALRQELQQQQQRQRDEQIKREFKNNNSTLFTEEVRIISKGEMKSGWKTDFDNHGKIELVTDIDCMSLSTGVRNPLLHASTNTPIPPQTKPNINLAADIQDLQLGIYVNHILAVEIVVAEEALQYANGQPLSKSSKAGAQAAAAVARDDQRLAELSFTYANHTARKVRPVEEADATLTPSTSRDGASSPSKAKNDGGISAKVVSVPTGAARVLRMQFRLTVTERSGLGISWDEEVPPIYQDVQNYSVPPTYEDSESKTLSDKLQSVVSNSSIEVNKDQDVTTFTRPHGPVLTPPQMAHHGSSHNEQLNPVLSPALENVISIQGNVPMRSQVLTPASTRDMGLPGVSNIHDPDRITQ</sequence>
<evidence type="ECO:0000256" key="1">
    <source>
        <dbReference type="SAM" id="MobiDB-lite"/>
    </source>
</evidence>